<dbReference type="InParanoid" id="A0A7N6BWQ0"/>
<evidence type="ECO:0000256" key="1">
    <source>
        <dbReference type="ARBA" id="ARBA00023054"/>
    </source>
</evidence>
<dbReference type="PANTHER" id="PTHR21501">
    <property type="entry name" value="PROTEIN FAM-161"/>
    <property type="match status" value="1"/>
</dbReference>
<evidence type="ECO:0000313" key="4">
    <source>
        <dbReference type="Proteomes" id="UP000265040"/>
    </source>
</evidence>
<dbReference type="Proteomes" id="UP000265040">
    <property type="component" value="Chromosome 1"/>
</dbReference>
<feature type="compositionally biased region" description="Basic and acidic residues" evidence="2">
    <location>
        <begin position="44"/>
        <end position="54"/>
    </location>
</feature>
<sequence length="124" mass="14566">MANPHRTNVLVTSCLKTPVDPQTKAPLASYERERVLPYTATGHMDNRDYEKECPVDSNTADNMRRDRLDLREIFFSNEEYYCKLEDLKKAHLHTMAELEHMYQRKLQLKCLEPLDVTTLDVGHR</sequence>
<dbReference type="GeneTree" id="ENSGT00940000157824"/>
<evidence type="ECO:0000313" key="3">
    <source>
        <dbReference type="Ensembl" id="ENSATEP00000069200.1"/>
    </source>
</evidence>
<dbReference type="Ensembl" id="ENSATET00000050086.1">
    <property type="protein sequence ID" value="ENSATEP00000069200.1"/>
    <property type="gene ID" value="ENSATEG00000027273.1"/>
</dbReference>
<name>A0A7N6BWQ0_ANATE</name>
<dbReference type="GO" id="GO:0005929">
    <property type="term" value="C:cilium"/>
    <property type="evidence" value="ECO:0007669"/>
    <property type="project" value="TreeGrafter"/>
</dbReference>
<dbReference type="AlphaFoldDB" id="A0A7N6BWQ0"/>
<reference evidence="3" key="2">
    <citation type="submission" date="2025-08" db="UniProtKB">
        <authorList>
            <consortium name="Ensembl"/>
        </authorList>
    </citation>
    <scope>IDENTIFICATION</scope>
</reference>
<protein>
    <submittedName>
        <fullName evidence="3">Uncharacterized protein</fullName>
    </submittedName>
</protein>
<reference evidence="3" key="1">
    <citation type="submission" date="2021-04" db="EMBL/GenBank/DDBJ databases">
        <authorList>
            <consortium name="Wellcome Sanger Institute Data Sharing"/>
        </authorList>
    </citation>
    <scope>NUCLEOTIDE SEQUENCE [LARGE SCALE GENOMIC DNA]</scope>
</reference>
<dbReference type="GO" id="GO:0005856">
    <property type="term" value="C:cytoskeleton"/>
    <property type="evidence" value="ECO:0007669"/>
    <property type="project" value="UniProtKB-ARBA"/>
</dbReference>
<dbReference type="GO" id="GO:0044782">
    <property type="term" value="P:cilium organization"/>
    <property type="evidence" value="ECO:0007669"/>
    <property type="project" value="TreeGrafter"/>
</dbReference>
<dbReference type="OrthoDB" id="2150121at2759"/>
<keyword evidence="4" id="KW-1185">Reference proteome</keyword>
<organism evidence="3 4">
    <name type="scientific">Anabas testudineus</name>
    <name type="common">Climbing perch</name>
    <name type="synonym">Anthias testudineus</name>
    <dbReference type="NCBI Taxonomy" id="64144"/>
    <lineage>
        <taxon>Eukaryota</taxon>
        <taxon>Metazoa</taxon>
        <taxon>Chordata</taxon>
        <taxon>Craniata</taxon>
        <taxon>Vertebrata</taxon>
        <taxon>Euteleostomi</taxon>
        <taxon>Actinopterygii</taxon>
        <taxon>Neopterygii</taxon>
        <taxon>Teleostei</taxon>
        <taxon>Neoteleostei</taxon>
        <taxon>Acanthomorphata</taxon>
        <taxon>Anabantaria</taxon>
        <taxon>Anabantiformes</taxon>
        <taxon>Anabantoidei</taxon>
        <taxon>Anabantidae</taxon>
        <taxon>Anabas</taxon>
    </lineage>
</organism>
<reference evidence="3" key="3">
    <citation type="submission" date="2025-09" db="UniProtKB">
        <authorList>
            <consortium name="Ensembl"/>
        </authorList>
    </citation>
    <scope>IDENTIFICATION</scope>
</reference>
<dbReference type="PANTHER" id="PTHR21501:SF3">
    <property type="entry name" value="PROTEIN FAM161A"/>
    <property type="match status" value="1"/>
</dbReference>
<dbReference type="InterPro" id="IPR051655">
    <property type="entry name" value="FAM161"/>
</dbReference>
<evidence type="ECO:0000256" key="2">
    <source>
        <dbReference type="SAM" id="MobiDB-lite"/>
    </source>
</evidence>
<feature type="region of interest" description="Disordered" evidence="2">
    <location>
        <begin position="41"/>
        <end position="60"/>
    </location>
</feature>
<proteinExistence type="predicted"/>
<accession>A0A7N6BWQ0</accession>
<keyword evidence="1" id="KW-0175">Coiled coil</keyword>